<dbReference type="KEGG" id="gtt:GUITHDRAFT_120567"/>
<evidence type="ECO:0000313" key="4">
    <source>
        <dbReference type="EnsemblProtists" id="EKX33251"/>
    </source>
</evidence>
<evidence type="ECO:0000313" key="3">
    <source>
        <dbReference type="EMBL" id="EKX33251.1"/>
    </source>
</evidence>
<feature type="signal peptide" evidence="2">
    <location>
        <begin position="1"/>
        <end position="15"/>
    </location>
</feature>
<evidence type="ECO:0000313" key="5">
    <source>
        <dbReference type="Proteomes" id="UP000011087"/>
    </source>
</evidence>
<dbReference type="GeneID" id="17289994"/>
<keyword evidence="5" id="KW-1185">Reference proteome</keyword>
<keyword evidence="2" id="KW-0732">Signal</keyword>
<dbReference type="AlphaFoldDB" id="L1IAG3"/>
<accession>L1IAG3</accession>
<feature type="chain" id="PRO_5011944429" evidence="2">
    <location>
        <begin position="16"/>
        <end position="276"/>
    </location>
</feature>
<protein>
    <submittedName>
        <fullName evidence="3 4">Uncharacterized protein</fullName>
    </submittedName>
</protein>
<dbReference type="HOGENOM" id="CLU_088093_0_0_1"/>
<dbReference type="EnsemblProtists" id="EKX33251">
    <property type="protein sequence ID" value="EKX33251"/>
    <property type="gene ID" value="GUITHDRAFT_120567"/>
</dbReference>
<feature type="coiled-coil region" evidence="1">
    <location>
        <begin position="65"/>
        <end position="92"/>
    </location>
</feature>
<keyword evidence="1" id="KW-0175">Coiled coil</keyword>
<reference evidence="5" key="2">
    <citation type="submission" date="2012-11" db="EMBL/GenBank/DDBJ databases">
        <authorList>
            <person name="Kuo A."/>
            <person name="Curtis B.A."/>
            <person name="Tanifuji G."/>
            <person name="Burki F."/>
            <person name="Gruber A."/>
            <person name="Irimia M."/>
            <person name="Maruyama S."/>
            <person name="Arias M.C."/>
            <person name="Ball S.G."/>
            <person name="Gile G.H."/>
            <person name="Hirakawa Y."/>
            <person name="Hopkins J.F."/>
            <person name="Rensing S.A."/>
            <person name="Schmutz J."/>
            <person name="Symeonidi A."/>
            <person name="Elias M."/>
            <person name="Eveleigh R.J."/>
            <person name="Herman E.K."/>
            <person name="Klute M.J."/>
            <person name="Nakayama T."/>
            <person name="Obornik M."/>
            <person name="Reyes-Prieto A."/>
            <person name="Armbrust E.V."/>
            <person name="Aves S.J."/>
            <person name="Beiko R.G."/>
            <person name="Coutinho P."/>
            <person name="Dacks J.B."/>
            <person name="Durnford D.G."/>
            <person name="Fast N.M."/>
            <person name="Green B.R."/>
            <person name="Grisdale C."/>
            <person name="Hempe F."/>
            <person name="Henrissat B."/>
            <person name="Hoppner M.P."/>
            <person name="Ishida K.-I."/>
            <person name="Kim E."/>
            <person name="Koreny L."/>
            <person name="Kroth P.G."/>
            <person name="Liu Y."/>
            <person name="Malik S.-B."/>
            <person name="Maier U.G."/>
            <person name="McRose D."/>
            <person name="Mock T."/>
            <person name="Neilson J.A."/>
            <person name="Onodera N.T."/>
            <person name="Poole A.M."/>
            <person name="Pritham E.J."/>
            <person name="Richards T.A."/>
            <person name="Rocap G."/>
            <person name="Roy S.W."/>
            <person name="Sarai C."/>
            <person name="Schaack S."/>
            <person name="Shirato S."/>
            <person name="Slamovits C.H."/>
            <person name="Spencer D.F."/>
            <person name="Suzuki S."/>
            <person name="Worden A.Z."/>
            <person name="Zauner S."/>
            <person name="Barry K."/>
            <person name="Bell C."/>
            <person name="Bharti A.K."/>
            <person name="Crow J.A."/>
            <person name="Grimwood J."/>
            <person name="Kramer R."/>
            <person name="Lindquist E."/>
            <person name="Lucas S."/>
            <person name="Salamov A."/>
            <person name="McFadden G.I."/>
            <person name="Lane C.E."/>
            <person name="Keeling P.J."/>
            <person name="Gray M.W."/>
            <person name="Grigoriev I.V."/>
            <person name="Archibald J.M."/>
        </authorList>
    </citation>
    <scope>NUCLEOTIDE SEQUENCE</scope>
    <source>
        <strain evidence="5">CCMP2712</strain>
    </source>
</reference>
<name>L1IAG3_GUITC</name>
<dbReference type="PaxDb" id="55529-EKX33251"/>
<reference evidence="4" key="3">
    <citation type="submission" date="2016-03" db="UniProtKB">
        <authorList>
            <consortium name="EnsemblProtists"/>
        </authorList>
    </citation>
    <scope>IDENTIFICATION</scope>
</reference>
<organism evidence="3">
    <name type="scientific">Guillardia theta (strain CCMP2712)</name>
    <name type="common">Cryptophyte</name>
    <dbReference type="NCBI Taxonomy" id="905079"/>
    <lineage>
        <taxon>Eukaryota</taxon>
        <taxon>Cryptophyceae</taxon>
        <taxon>Pyrenomonadales</taxon>
        <taxon>Geminigeraceae</taxon>
        <taxon>Guillardia</taxon>
    </lineage>
</organism>
<sequence length="276" mass="31730">MRKLVALLVPLVAVATTLDGPACLSEASEAAASARDRSMRCLRRAQKVLQTDAVDEDVCIVAMEIRRCEMELEKLKHEKDMKRRRLEKKLLKMRHQWDKEKRVVNYYRWRLSSATQRNVLECLLSEAVDMAASRKKEIKSVLEALPAKEVKEMREGMLSLVVMYQHLVNNEELRRAVLGEIGIPEDVVMPQLRGSEHVHGPVLEYVKHYRASAGRREVFVCKQACREEIRFFREVGRAYDTSLVLYSVHDVGSYRALKQAEAVMSGAEQQKDETDE</sequence>
<evidence type="ECO:0000256" key="2">
    <source>
        <dbReference type="SAM" id="SignalP"/>
    </source>
</evidence>
<dbReference type="RefSeq" id="XP_005820231.1">
    <property type="nucleotide sequence ID" value="XM_005820174.1"/>
</dbReference>
<gene>
    <name evidence="3" type="ORF">GUITHDRAFT_120567</name>
</gene>
<dbReference type="EMBL" id="JH993149">
    <property type="protein sequence ID" value="EKX33251.1"/>
    <property type="molecule type" value="Genomic_DNA"/>
</dbReference>
<reference evidence="3 5" key="1">
    <citation type="journal article" date="2012" name="Nature">
        <title>Algal genomes reveal evolutionary mosaicism and the fate of nucleomorphs.</title>
        <authorList>
            <consortium name="DOE Joint Genome Institute"/>
            <person name="Curtis B.A."/>
            <person name="Tanifuji G."/>
            <person name="Burki F."/>
            <person name="Gruber A."/>
            <person name="Irimia M."/>
            <person name="Maruyama S."/>
            <person name="Arias M.C."/>
            <person name="Ball S.G."/>
            <person name="Gile G.H."/>
            <person name="Hirakawa Y."/>
            <person name="Hopkins J.F."/>
            <person name="Kuo A."/>
            <person name="Rensing S.A."/>
            <person name="Schmutz J."/>
            <person name="Symeonidi A."/>
            <person name="Elias M."/>
            <person name="Eveleigh R.J."/>
            <person name="Herman E.K."/>
            <person name="Klute M.J."/>
            <person name="Nakayama T."/>
            <person name="Obornik M."/>
            <person name="Reyes-Prieto A."/>
            <person name="Armbrust E.V."/>
            <person name="Aves S.J."/>
            <person name="Beiko R.G."/>
            <person name="Coutinho P."/>
            <person name="Dacks J.B."/>
            <person name="Durnford D.G."/>
            <person name="Fast N.M."/>
            <person name="Green B.R."/>
            <person name="Grisdale C.J."/>
            <person name="Hempel F."/>
            <person name="Henrissat B."/>
            <person name="Hoppner M.P."/>
            <person name="Ishida K."/>
            <person name="Kim E."/>
            <person name="Koreny L."/>
            <person name="Kroth P.G."/>
            <person name="Liu Y."/>
            <person name="Malik S.B."/>
            <person name="Maier U.G."/>
            <person name="McRose D."/>
            <person name="Mock T."/>
            <person name="Neilson J.A."/>
            <person name="Onodera N.T."/>
            <person name="Poole A.M."/>
            <person name="Pritham E.J."/>
            <person name="Richards T.A."/>
            <person name="Rocap G."/>
            <person name="Roy S.W."/>
            <person name="Sarai C."/>
            <person name="Schaack S."/>
            <person name="Shirato S."/>
            <person name="Slamovits C.H."/>
            <person name="Spencer D.F."/>
            <person name="Suzuki S."/>
            <person name="Worden A.Z."/>
            <person name="Zauner S."/>
            <person name="Barry K."/>
            <person name="Bell C."/>
            <person name="Bharti A.K."/>
            <person name="Crow J.A."/>
            <person name="Grimwood J."/>
            <person name="Kramer R."/>
            <person name="Lindquist E."/>
            <person name="Lucas S."/>
            <person name="Salamov A."/>
            <person name="McFadden G.I."/>
            <person name="Lane C.E."/>
            <person name="Keeling P.J."/>
            <person name="Gray M.W."/>
            <person name="Grigoriev I.V."/>
            <person name="Archibald J.M."/>
        </authorList>
    </citation>
    <scope>NUCLEOTIDE SEQUENCE</scope>
    <source>
        <strain evidence="3 5">CCMP2712</strain>
    </source>
</reference>
<evidence type="ECO:0000256" key="1">
    <source>
        <dbReference type="SAM" id="Coils"/>
    </source>
</evidence>
<proteinExistence type="predicted"/>
<dbReference type="Proteomes" id="UP000011087">
    <property type="component" value="Unassembled WGS sequence"/>
</dbReference>